<evidence type="ECO:0000313" key="3">
    <source>
        <dbReference type="Proteomes" id="UP000789396"/>
    </source>
</evidence>
<dbReference type="PANTHER" id="PTHR22605">
    <property type="entry name" value="RZ-TYPE DOMAIN-CONTAINING PROTEIN"/>
    <property type="match status" value="1"/>
</dbReference>
<protein>
    <submittedName>
        <fullName evidence="2">10085_t:CDS:1</fullName>
    </submittedName>
</protein>
<feature type="region of interest" description="Disordered" evidence="1">
    <location>
        <begin position="601"/>
        <end position="637"/>
    </location>
</feature>
<evidence type="ECO:0000313" key="2">
    <source>
        <dbReference type="EMBL" id="CAG8697425.1"/>
    </source>
</evidence>
<reference evidence="2" key="1">
    <citation type="submission" date="2021-06" db="EMBL/GenBank/DDBJ databases">
        <authorList>
            <person name="Kallberg Y."/>
            <person name="Tangrot J."/>
            <person name="Rosling A."/>
        </authorList>
    </citation>
    <scope>NUCLEOTIDE SEQUENCE</scope>
    <source>
        <strain evidence="2">IN212</strain>
    </source>
</reference>
<dbReference type="OrthoDB" id="2440927at2759"/>
<dbReference type="AlphaFoldDB" id="A0A9N9N1C8"/>
<dbReference type="GO" id="GO:0016887">
    <property type="term" value="F:ATP hydrolysis activity"/>
    <property type="evidence" value="ECO:0007669"/>
    <property type="project" value="InterPro"/>
</dbReference>
<dbReference type="PANTHER" id="PTHR22605:SF1">
    <property type="entry name" value="RZ-TYPE DOMAIN-CONTAINING PROTEIN"/>
    <property type="match status" value="1"/>
</dbReference>
<comment type="caution">
    <text evidence="2">The sequence shown here is derived from an EMBL/GenBank/DDBJ whole genome shotgun (WGS) entry which is preliminary data.</text>
</comment>
<feature type="compositionally biased region" description="Low complexity" evidence="1">
    <location>
        <begin position="611"/>
        <end position="628"/>
    </location>
</feature>
<proteinExistence type="predicted"/>
<feature type="non-terminal residue" evidence="2">
    <location>
        <position position="1"/>
    </location>
</feature>
<gene>
    <name evidence="2" type="ORF">RFULGI_LOCUS10264</name>
</gene>
<sequence length="935" mass="108122">AKLPLADPPLLNRFEKQRLTLNETLSNHEKRLVERLKDWTREISTIVESEDDTKSLFNETDMFIGFSSEETLQSLVIDQYGKNPDLDDDAIIHACKEALISIATSDGIVRTNKSYLKISEGQESEAELQNQIKRFYESDNDLYILQCDPLTVKAGCIRLAKFIIEQYGNELTEKAQRIKSVKRACVIIHFNRQFDKNSTDLFNFMCGWSQVTIENLVSSERSLPLLLNSTISDILNEEFSFEQILSQELLWSNSSNQWQLDIALNQKSLSLHSSFSVALETYVRFLIRKPIAKLLYLLDRYHAITLFFSWDNDTNESNENELFNFWEQIFMNKKIINIDDMLMDPRPNLYSISGNYLNLRFPFSSYFMEQIDQYKKLYNEELDILYEQPENLDENENLRSEIMEVFLEKFSNNILTAIPAMTPTILQVAGNLYFEDFVTISSTNSGYPNESDVKLLLFLFRRSCDNETLNDPIKLHVFWWTSSDALIAELELARMCPSIMELISKEDINDENARFGINLIDQVCKMMLENIMKLKNENADEIIATNDLREWQRQVTNILSLSANIETSSESKTLQFLRICNDLISTQLINISDIVGAINVKREPDPDNQEPDPGNQEPNPDNQEPNSDMVDDINTNTQPELDLNNLENILSQEFVDRILELFENIPSTERIITSQCSFFRRCFDIIPFDSPVRIKLYEILFGREPRVLLGSVLSRALLLEESLQPGIFIQLIQNARATLIRSPTLTAINTALGKSGVDSPIMALCCDVMQNDFFAKWDIKNLVNSYRDAINVLCSQNFELLQLVIAVALLKEFVNYLWSSLESVQNTEMEHMMFNDEIENIDEVIDNINLAMERQSLLIRSLKLYFLRDLYVKGLSLHAYRCYNQYIEAEEAFTPLYKRGQHMQFEQFLNSVSNNLTIGAKMSIIGILITRLYDI</sequence>
<accession>A0A9N9N1C8</accession>
<dbReference type="Proteomes" id="UP000789396">
    <property type="component" value="Unassembled WGS sequence"/>
</dbReference>
<feature type="non-terminal residue" evidence="2">
    <location>
        <position position="935"/>
    </location>
</feature>
<evidence type="ECO:0000256" key="1">
    <source>
        <dbReference type="SAM" id="MobiDB-lite"/>
    </source>
</evidence>
<name>A0A9N9N1C8_9GLOM</name>
<dbReference type="EMBL" id="CAJVPZ010019952">
    <property type="protein sequence ID" value="CAG8697425.1"/>
    <property type="molecule type" value="Genomic_DNA"/>
</dbReference>
<dbReference type="GO" id="GO:0004842">
    <property type="term" value="F:ubiquitin-protein transferase activity"/>
    <property type="evidence" value="ECO:0007669"/>
    <property type="project" value="InterPro"/>
</dbReference>
<dbReference type="InterPro" id="IPR031248">
    <property type="entry name" value="RNF213"/>
</dbReference>
<organism evidence="2 3">
    <name type="scientific">Racocetra fulgida</name>
    <dbReference type="NCBI Taxonomy" id="60492"/>
    <lineage>
        <taxon>Eukaryota</taxon>
        <taxon>Fungi</taxon>
        <taxon>Fungi incertae sedis</taxon>
        <taxon>Mucoromycota</taxon>
        <taxon>Glomeromycotina</taxon>
        <taxon>Glomeromycetes</taxon>
        <taxon>Diversisporales</taxon>
        <taxon>Gigasporaceae</taxon>
        <taxon>Racocetra</taxon>
    </lineage>
</organism>
<keyword evidence="3" id="KW-1185">Reference proteome</keyword>